<accession>A0A9P9BM64</accession>
<dbReference type="RefSeq" id="XP_046008698.1">
    <property type="nucleotide sequence ID" value="XM_046155137.1"/>
</dbReference>
<organism evidence="1 2">
    <name type="scientific">Microdochium trichocladiopsis</name>
    <dbReference type="NCBI Taxonomy" id="1682393"/>
    <lineage>
        <taxon>Eukaryota</taxon>
        <taxon>Fungi</taxon>
        <taxon>Dikarya</taxon>
        <taxon>Ascomycota</taxon>
        <taxon>Pezizomycotina</taxon>
        <taxon>Sordariomycetes</taxon>
        <taxon>Xylariomycetidae</taxon>
        <taxon>Xylariales</taxon>
        <taxon>Microdochiaceae</taxon>
        <taxon>Microdochium</taxon>
    </lineage>
</organism>
<dbReference type="GeneID" id="70184683"/>
<proteinExistence type="predicted"/>
<reference evidence="1" key="1">
    <citation type="journal article" date="2021" name="Nat. Commun.">
        <title>Genetic determinants of endophytism in the Arabidopsis root mycobiome.</title>
        <authorList>
            <person name="Mesny F."/>
            <person name="Miyauchi S."/>
            <person name="Thiergart T."/>
            <person name="Pickel B."/>
            <person name="Atanasova L."/>
            <person name="Karlsson M."/>
            <person name="Huettel B."/>
            <person name="Barry K.W."/>
            <person name="Haridas S."/>
            <person name="Chen C."/>
            <person name="Bauer D."/>
            <person name="Andreopoulos W."/>
            <person name="Pangilinan J."/>
            <person name="LaButti K."/>
            <person name="Riley R."/>
            <person name="Lipzen A."/>
            <person name="Clum A."/>
            <person name="Drula E."/>
            <person name="Henrissat B."/>
            <person name="Kohler A."/>
            <person name="Grigoriev I.V."/>
            <person name="Martin F.M."/>
            <person name="Hacquard S."/>
        </authorList>
    </citation>
    <scope>NUCLEOTIDE SEQUENCE</scope>
    <source>
        <strain evidence="1">MPI-CAGE-CH-0230</strain>
    </source>
</reference>
<evidence type="ECO:0000313" key="1">
    <source>
        <dbReference type="EMBL" id="KAH7025150.1"/>
    </source>
</evidence>
<gene>
    <name evidence="1" type="ORF">B0I36DRAFT_332592</name>
</gene>
<comment type="caution">
    <text evidence="1">The sequence shown here is derived from an EMBL/GenBank/DDBJ whole genome shotgun (WGS) entry which is preliminary data.</text>
</comment>
<sequence>MLTTLGSMHRGNSAFASLDYRQAWFSRHRAQQREIKAFLETWKEAARHRFHTAPPGSKDKDTYKGLAVTVDVSYLSVCTVFDLPDGKPWDGLGAATAKLLDTCEDVVVSREQAASTSGADESALAQGDALGDQDVLHGGVMIAVAQIAQGSRFPEVRRRAMRLWERMATTTGPGQKQKRQPAWDMQAMILGIKAVLEAEEAQRDPVMDMVPFKAQFYPSGGKWSDDYTEFRVTITAKMPNPDGKMVHKVVRMAALG</sequence>
<dbReference type="AlphaFoldDB" id="A0A9P9BM64"/>
<name>A0A9P9BM64_9PEZI</name>
<keyword evidence="2" id="KW-1185">Reference proteome</keyword>
<protein>
    <submittedName>
        <fullName evidence="1">Uncharacterized protein</fullName>
    </submittedName>
</protein>
<evidence type="ECO:0000313" key="2">
    <source>
        <dbReference type="Proteomes" id="UP000756346"/>
    </source>
</evidence>
<dbReference type="OrthoDB" id="1919336at2759"/>
<dbReference type="Proteomes" id="UP000756346">
    <property type="component" value="Unassembled WGS sequence"/>
</dbReference>
<dbReference type="EMBL" id="JAGTJQ010000009">
    <property type="protein sequence ID" value="KAH7025150.1"/>
    <property type="molecule type" value="Genomic_DNA"/>
</dbReference>